<feature type="transmembrane region" description="Helical" evidence="1">
    <location>
        <begin position="64"/>
        <end position="88"/>
    </location>
</feature>
<feature type="transmembrane region" description="Helical" evidence="1">
    <location>
        <begin position="136"/>
        <end position="159"/>
    </location>
</feature>
<reference evidence="2" key="1">
    <citation type="journal article" date="2014" name="Nucleic Acids Res.">
        <title>The evolutionary dynamics of variant antigen genes in Babesia reveal a history of genomic innovation underlying host-parasite interaction.</title>
        <authorList>
            <person name="Jackson A.P."/>
            <person name="Otto T.D."/>
            <person name="Darby A."/>
            <person name="Ramaprasad A."/>
            <person name="Xia D."/>
            <person name="Echaide I.E."/>
            <person name="Farber M."/>
            <person name="Gahlot S."/>
            <person name="Gamble J."/>
            <person name="Gupta D."/>
            <person name="Gupta Y."/>
            <person name="Jackson L."/>
            <person name="Malandrin L."/>
            <person name="Malas T.B."/>
            <person name="Moussa E."/>
            <person name="Nair M."/>
            <person name="Reid A.J."/>
            <person name="Sanders M."/>
            <person name="Sharma J."/>
            <person name="Tracey A."/>
            <person name="Quail M.A."/>
            <person name="Weir W."/>
            <person name="Wastling J.M."/>
            <person name="Hall N."/>
            <person name="Willadsen P."/>
            <person name="Lingelbach K."/>
            <person name="Shiels B."/>
            <person name="Tait A."/>
            <person name="Berriman M."/>
            <person name="Allred D.R."/>
            <person name="Pain A."/>
        </authorList>
    </citation>
    <scope>NUCLEOTIDE SEQUENCE</scope>
    <source>
        <strain evidence="2">1802A</strain>
    </source>
</reference>
<evidence type="ECO:0000256" key="1">
    <source>
        <dbReference type="SAM" id="Phobius"/>
    </source>
</evidence>
<sequence>MVEAIFISNVDETPAKLGTFQWVDLHLKGLMIGFTTLGTAFVLLLLIYVKYLLGFASSDWSNQYLAITALVFAVTTLLSNIFGFIAIIKESENYLALFKYNNVCVTVLALVSSGVHFAKGAYVLKDITDRTGLATVFITTAVGYIFMTITYGALLYLLYRCSKLKHDATLHLNELKLSDAIGFTTKDLNSTQTGCQV</sequence>
<feature type="transmembrane region" description="Helical" evidence="1">
    <location>
        <begin position="100"/>
        <end position="124"/>
    </location>
</feature>
<keyword evidence="1" id="KW-0472">Membrane</keyword>
<gene>
    <name evidence="2" type="ORF">X943_001095</name>
</gene>
<organism evidence="2 3">
    <name type="scientific">Babesia divergens</name>
    <dbReference type="NCBI Taxonomy" id="32595"/>
    <lineage>
        <taxon>Eukaryota</taxon>
        <taxon>Sar</taxon>
        <taxon>Alveolata</taxon>
        <taxon>Apicomplexa</taxon>
        <taxon>Aconoidasida</taxon>
        <taxon>Piroplasmida</taxon>
        <taxon>Babesiidae</taxon>
        <taxon>Babesia</taxon>
    </lineage>
</organism>
<reference evidence="2" key="2">
    <citation type="submission" date="2021-05" db="EMBL/GenBank/DDBJ databases">
        <authorList>
            <person name="Pain A."/>
        </authorList>
    </citation>
    <scope>NUCLEOTIDE SEQUENCE</scope>
    <source>
        <strain evidence="2">1802A</strain>
    </source>
</reference>
<protein>
    <submittedName>
        <fullName evidence="2">Membrane protein</fullName>
    </submittedName>
</protein>
<dbReference type="AlphaFoldDB" id="A0AAD9G6W0"/>
<dbReference type="Proteomes" id="UP001195914">
    <property type="component" value="Unassembled WGS sequence"/>
</dbReference>
<keyword evidence="3" id="KW-1185">Reference proteome</keyword>
<evidence type="ECO:0000313" key="3">
    <source>
        <dbReference type="Proteomes" id="UP001195914"/>
    </source>
</evidence>
<feature type="transmembrane region" description="Helical" evidence="1">
    <location>
        <begin position="30"/>
        <end position="52"/>
    </location>
</feature>
<evidence type="ECO:0000313" key="2">
    <source>
        <dbReference type="EMBL" id="KAK1932849.1"/>
    </source>
</evidence>
<accession>A0AAD9G6W0</accession>
<comment type="caution">
    <text evidence="2">The sequence shown here is derived from an EMBL/GenBank/DDBJ whole genome shotgun (WGS) entry which is preliminary data.</text>
</comment>
<name>A0AAD9G6W0_BABDI</name>
<keyword evidence="1" id="KW-0812">Transmembrane</keyword>
<keyword evidence="1" id="KW-1133">Transmembrane helix</keyword>
<proteinExistence type="predicted"/>
<dbReference type="EMBL" id="JAHBMH010000073">
    <property type="protein sequence ID" value="KAK1932849.1"/>
    <property type="molecule type" value="Genomic_DNA"/>
</dbReference>